<reference evidence="1" key="1">
    <citation type="submission" date="2018-05" db="EMBL/GenBank/DDBJ databases">
        <authorList>
            <person name="Lanie J.A."/>
            <person name="Ng W.-L."/>
            <person name="Kazmierczak K.M."/>
            <person name="Andrzejewski T.M."/>
            <person name="Davidsen T.M."/>
            <person name="Wayne K.J."/>
            <person name="Tettelin H."/>
            <person name="Glass J.I."/>
            <person name="Rusch D."/>
            <person name="Podicherti R."/>
            <person name="Tsui H.-C.T."/>
            <person name="Winkler M.E."/>
        </authorList>
    </citation>
    <scope>NUCLEOTIDE SEQUENCE</scope>
</reference>
<gene>
    <name evidence="1" type="ORF">METZ01_LOCUS173885</name>
</gene>
<protein>
    <submittedName>
        <fullName evidence="1">Uncharacterized protein</fullName>
    </submittedName>
</protein>
<proteinExistence type="predicted"/>
<name>A0A382C5Q8_9ZZZZ</name>
<dbReference type="EMBL" id="UINC01032793">
    <property type="protein sequence ID" value="SVB21031.1"/>
    <property type="molecule type" value="Genomic_DNA"/>
</dbReference>
<dbReference type="AlphaFoldDB" id="A0A382C5Q8"/>
<accession>A0A382C5Q8</accession>
<organism evidence="1">
    <name type="scientific">marine metagenome</name>
    <dbReference type="NCBI Taxonomy" id="408172"/>
    <lineage>
        <taxon>unclassified sequences</taxon>
        <taxon>metagenomes</taxon>
        <taxon>ecological metagenomes</taxon>
    </lineage>
</organism>
<evidence type="ECO:0000313" key="1">
    <source>
        <dbReference type="EMBL" id="SVB21031.1"/>
    </source>
</evidence>
<sequence length="179" mass="20258">MMGRLNQLILNLDQGSNMDSSIIVTRMYTDQSGHTRFKKMTLPLAEKKGLGSVGLFSSLFVNPILDDNSGDVKMQFAVTPVPDQSKGEGPKLAHTAPRRQLVITLDGYLEFKSCDVDKLDEEHLTIIKRGDILLAEDLDGAGHVWRFLRDGDNIMHPWVRCYVHLGKEYEHFISKLKEM</sequence>